<dbReference type="InterPro" id="IPR039123">
    <property type="entry name" value="PPTC7"/>
</dbReference>
<dbReference type="EMBL" id="CAJNNV010003618">
    <property type="protein sequence ID" value="CAE8589325.1"/>
    <property type="molecule type" value="Genomic_DNA"/>
</dbReference>
<dbReference type="AlphaFoldDB" id="A0A813DV65"/>
<organism evidence="2 3">
    <name type="scientific">Polarella glacialis</name>
    <name type="common">Dinoflagellate</name>
    <dbReference type="NCBI Taxonomy" id="89957"/>
    <lineage>
        <taxon>Eukaryota</taxon>
        <taxon>Sar</taxon>
        <taxon>Alveolata</taxon>
        <taxon>Dinophyceae</taxon>
        <taxon>Suessiales</taxon>
        <taxon>Suessiaceae</taxon>
        <taxon>Polarella</taxon>
    </lineage>
</organism>
<dbReference type="Proteomes" id="UP000654075">
    <property type="component" value="Unassembled WGS sequence"/>
</dbReference>
<accession>A0A813DV65</accession>
<evidence type="ECO:0000313" key="2">
    <source>
        <dbReference type="EMBL" id="CAE8589325.1"/>
    </source>
</evidence>
<feature type="non-terminal residue" evidence="2">
    <location>
        <position position="1155"/>
    </location>
</feature>
<comment type="caution">
    <text evidence="2">The sequence shown here is derived from an EMBL/GenBank/DDBJ whole genome shotgun (WGS) entry which is preliminary data.</text>
</comment>
<dbReference type="PANTHER" id="PTHR12320">
    <property type="entry name" value="PROTEIN PHOSPHATASE 2C"/>
    <property type="match status" value="1"/>
</dbReference>
<reference evidence="2" key="1">
    <citation type="submission" date="2021-02" db="EMBL/GenBank/DDBJ databases">
        <authorList>
            <person name="Dougan E. K."/>
            <person name="Rhodes N."/>
            <person name="Thang M."/>
            <person name="Chan C."/>
        </authorList>
    </citation>
    <scope>NUCLEOTIDE SEQUENCE</scope>
</reference>
<dbReference type="PANTHER" id="PTHR12320:SF60">
    <property type="entry name" value="PROTEIN PHOSPHATASE 2C 26-RELATED"/>
    <property type="match status" value="1"/>
</dbReference>
<gene>
    <name evidence="2" type="ORF">PGLA1383_LOCUS8091</name>
</gene>
<evidence type="ECO:0000313" key="3">
    <source>
        <dbReference type="Proteomes" id="UP000654075"/>
    </source>
</evidence>
<evidence type="ECO:0008006" key="4">
    <source>
        <dbReference type="Google" id="ProtNLM"/>
    </source>
</evidence>
<feature type="compositionally biased region" description="Low complexity" evidence="1">
    <location>
        <begin position="119"/>
        <end position="130"/>
    </location>
</feature>
<protein>
    <recommendedName>
        <fullName evidence="4">Protein phosphatase</fullName>
    </recommendedName>
</protein>
<proteinExistence type="predicted"/>
<keyword evidence="3" id="KW-1185">Reference proteome</keyword>
<dbReference type="GO" id="GO:0004722">
    <property type="term" value="F:protein serine/threonine phosphatase activity"/>
    <property type="evidence" value="ECO:0007669"/>
    <property type="project" value="TreeGrafter"/>
</dbReference>
<name>A0A813DV65_POLGL</name>
<feature type="region of interest" description="Disordered" evidence="1">
    <location>
        <begin position="118"/>
        <end position="152"/>
    </location>
</feature>
<feature type="region of interest" description="Disordered" evidence="1">
    <location>
        <begin position="907"/>
        <end position="977"/>
    </location>
</feature>
<feature type="compositionally biased region" description="Polar residues" evidence="1">
    <location>
        <begin position="912"/>
        <end position="931"/>
    </location>
</feature>
<sequence>VTTLTPAAACIVVLMTRLSGDNSGVLVPILADLAAYPGVFQTHAQAALCFRRRQGRTASSRRGKSGAERRLTCAEFKAKEVQRAATGTSEDTLGVLHPISSRSISVCGSLSARSREVPASQGAEAGQAASRIDEDALPPGMKAAASEPSMHRGPPGGHRLCFSQAECVLDLKASGIWPACIFDNLEKPEVVVAQCLSKSFEAAKMSRTPICAGLRLLAGSSNIPHPEKDSAGADSFFIAPGGTAVGVADGVGEWEWRFKCNPRAFADELMQGSNALAAELATQENLDLRDGSRRALRHGFDSAKSIGSSTALVASLNSASGQLAWCTANVKFTLWISHLTESSVLVLIQMLTAACENILPCHQCRAVLRSALHQSLLEGLSKTTHVPPIQAVTSAFPKRKGTNFAACPRSLTFPGLSLRPKCDSEESDGSADLTPDQHHPFIRVNLRLRVPCEATSKKYTRGQMYSWYLSSSSLFGPAAHSLSKGSSAAAGAAFHGFDVEQEKQGQKSANLEQELLLGLGVDPEDATDFHSGFFSPSFWPTESEHISVCLKEAQALDLDLGRAGWYEGQVLDLDRAQQRSGKHAWIRWLGKAEGRTSWLDMCRVAWSPSSQLQEWSEQADRWLEEAAAGCCEGPSGGQKVAFLQKWWGQARSGLARFGVTPPAVTCKLRQLHEVRHFITQHLNDSKLWSRINSNGRDLRNLGVPEAVVEVLGQARRLGAKHFSPFGVYVAPSRTVPSQNGLFSLLLFYPAEYVGSWDGDWWWLQPGVGELCCKEGSGKKVPIKKMPHPEAIRRYGMRFQNEDTIDGRRQVVSAIIDPCRGGPTLSLSKVHYSELFGYINEPSPDEVANCETQSRVNVVEQLGSGHRYSLMIVEILLHYGEAYERDYIEGGRCPELFADLPLQSAGKGEFETTRNSSQTVVSGEISEASTVDTLGDRERMPPSPSTSSGASDVLSLPAAPPTTAVHAPQPRSPRRLPDAHGRLSLLVNLVMARSVRCGRLMQVGKRYALPPAEDAHVLVPQLFGSGPNAVWVAWCTEKKIPREVALRYDLQLSPELSASIWLRAQPSPGPRVARMPQPPPGAEELELHGTKAWLLPEGSRPASGTCSGSFLAVEWWDAGHKTFWSLSVPKATMQPEMAVELAQQCIQQASERTDGK</sequence>
<evidence type="ECO:0000256" key="1">
    <source>
        <dbReference type="SAM" id="MobiDB-lite"/>
    </source>
</evidence>